<dbReference type="PRINTS" id="PR00113">
    <property type="entry name" value="ALKPHPHTASE"/>
</dbReference>
<feature type="binding site" evidence="3">
    <location>
        <position position="275"/>
    </location>
    <ligand>
        <name>Zn(2+)</name>
        <dbReference type="ChEBI" id="CHEBI:29105"/>
        <label>2</label>
    </ligand>
</feature>
<dbReference type="InterPro" id="IPR001952">
    <property type="entry name" value="Alkaline_phosphatase"/>
</dbReference>
<dbReference type="STRING" id="743525.TSC_c07970"/>
<comment type="similarity">
    <text evidence="4">Belongs to the alkaline phosphatase family.</text>
</comment>
<dbReference type="KEGG" id="tsc:TSC_c07970"/>
<reference evidence="7" key="1">
    <citation type="submission" date="2010-03" db="EMBL/GenBank/DDBJ databases">
        <title>The genome sequence of Thermus scotoductus SA-01.</title>
        <authorList>
            <person name="Gounder K."/>
            <person name="Liesegang H."/>
            <person name="Brzuszkiewicz E."/>
            <person name="Wollherr A."/>
            <person name="Daniel R."/>
            <person name="Gottschalk G."/>
            <person name="van Heerden E."/>
            <person name="Litthauer D."/>
        </authorList>
    </citation>
    <scope>NUCLEOTIDE SEQUENCE [LARGE SCALE GENOMIC DNA]</scope>
    <source>
        <strain evidence="7">ATCC 700910 / SA-01</strain>
    </source>
</reference>
<dbReference type="InterPro" id="IPR042085">
    <property type="entry name" value="Ap_crown"/>
</dbReference>
<dbReference type="HOGENOM" id="CLU_008539_6_2_0"/>
<feature type="binding site" evidence="3">
    <location>
        <position position="46"/>
    </location>
    <ligand>
        <name>Zn(2+)</name>
        <dbReference type="ChEBI" id="CHEBI:29105"/>
        <label>2</label>
    </ligand>
</feature>
<evidence type="ECO:0000256" key="2">
    <source>
        <dbReference type="PIRSR" id="PIRSR601952-1"/>
    </source>
</evidence>
<evidence type="ECO:0000256" key="4">
    <source>
        <dbReference type="RuleBase" id="RU003946"/>
    </source>
</evidence>
<dbReference type="EMBL" id="CP001962">
    <property type="protein sequence ID" value="ADW21423.1"/>
    <property type="molecule type" value="Genomic_DNA"/>
</dbReference>
<comment type="cofactor">
    <cofactor evidence="3">
        <name>Mg(2+)</name>
        <dbReference type="ChEBI" id="CHEBI:18420"/>
    </cofactor>
    <text evidence="3">Binds 1 Mg(2+) ion.</text>
</comment>
<keyword evidence="3" id="KW-0479">Metal-binding</keyword>
<keyword evidence="3" id="KW-0460">Magnesium</keyword>
<evidence type="ECO:0000313" key="6">
    <source>
        <dbReference type="EMBL" id="ADW21423.1"/>
    </source>
</evidence>
<evidence type="ECO:0000256" key="1">
    <source>
        <dbReference type="ARBA" id="ARBA00022553"/>
    </source>
</evidence>
<dbReference type="GO" id="GO:0046872">
    <property type="term" value="F:metal ion binding"/>
    <property type="evidence" value="ECO:0007669"/>
    <property type="project" value="UniProtKB-KW"/>
</dbReference>
<evidence type="ECO:0000256" key="5">
    <source>
        <dbReference type="SAM" id="SignalP"/>
    </source>
</evidence>
<feature type="active site" description="Phosphoserine intermediate" evidence="2">
    <location>
        <position position="95"/>
    </location>
</feature>
<accession>E8PNE8</accession>
<name>E8PNE8_THESS</name>
<feature type="binding site" evidence="3">
    <location>
        <position position="148"/>
    </location>
    <ligand>
        <name>Mg(2+)</name>
        <dbReference type="ChEBI" id="CHEBI:18420"/>
    </ligand>
</feature>
<dbReference type="PANTHER" id="PTHR11596:SF5">
    <property type="entry name" value="ALKALINE PHOSPHATASE"/>
    <property type="match status" value="1"/>
</dbReference>
<dbReference type="Proteomes" id="UP000008087">
    <property type="component" value="Chromosome"/>
</dbReference>
<evidence type="ECO:0000256" key="3">
    <source>
        <dbReference type="PIRSR" id="PIRSR601952-2"/>
    </source>
</evidence>
<feature type="binding site" evidence="3">
    <location>
        <position position="46"/>
    </location>
    <ligand>
        <name>Mg(2+)</name>
        <dbReference type="ChEBI" id="CHEBI:18420"/>
    </ligand>
</feature>
<feature type="binding site" evidence="3">
    <location>
        <position position="433"/>
    </location>
    <ligand>
        <name>Zn(2+)</name>
        <dbReference type="ChEBI" id="CHEBI:29105"/>
        <label>2</label>
    </ligand>
</feature>
<dbReference type="GO" id="GO:0004035">
    <property type="term" value="F:alkaline phosphatase activity"/>
    <property type="evidence" value="ECO:0007669"/>
    <property type="project" value="TreeGrafter"/>
</dbReference>
<dbReference type="SMART" id="SM00098">
    <property type="entry name" value="alkPPc"/>
    <property type="match status" value="1"/>
</dbReference>
<dbReference type="RefSeq" id="WP_015716704.1">
    <property type="nucleotide sequence ID" value="NC_014974.1"/>
</dbReference>
<proteinExistence type="inferred from homology"/>
<comment type="cofactor">
    <cofactor evidence="3">
        <name>Zn(2+)</name>
        <dbReference type="ChEBI" id="CHEBI:29105"/>
    </cofactor>
    <text evidence="3">Binds 2 Zn(2+) ions.</text>
</comment>
<gene>
    <name evidence="6" type="ordered locus">TSC_c07970</name>
</gene>
<dbReference type="InterPro" id="IPR017850">
    <property type="entry name" value="Alkaline_phosphatase_core_sf"/>
</dbReference>
<protein>
    <submittedName>
        <fullName evidence="6">Alkaline phosphatase</fullName>
    </submittedName>
</protein>
<organism evidence="6 7">
    <name type="scientific">Thermus scotoductus (strain ATCC 700910 / SA-01)</name>
    <dbReference type="NCBI Taxonomy" id="743525"/>
    <lineage>
        <taxon>Bacteria</taxon>
        <taxon>Thermotogati</taxon>
        <taxon>Deinococcota</taxon>
        <taxon>Deinococci</taxon>
        <taxon>Thermales</taxon>
        <taxon>Thermaceae</taxon>
        <taxon>Thermus</taxon>
    </lineage>
</organism>
<dbReference type="Pfam" id="PF00245">
    <property type="entry name" value="Alk_phosphatase"/>
    <property type="match status" value="1"/>
</dbReference>
<feature type="binding site" evidence="3">
    <location>
        <position position="279"/>
    </location>
    <ligand>
        <name>Zn(2+)</name>
        <dbReference type="ChEBI" id="CHEBI:29105"/>
        <label>2</label>
    </ligand>
</feature>
<dbReference type="eggNOG" id="COG1785">
    <property type="taxonomic scope" value="Bacteria"/>
</dbReference>
<evidence type="ECO:0000313" key="7">
    <source>
        <dbReference type="Proteomes" id="UP000008087"/>
    </source>
</evidence>
<feature type="signal peptide" evidence="5">
    <location>
        <begin position="1"/>
        <end position="28"/>
    </location>
</feature>
<sequence>MRRRDLLKAGVMTGLAGALMAQAQSAQANRPYLPVRARNLIFLVYDGMGWEDYAIAQFYARRVLGRTLALERLLAGPAAWGFQNTNSLTSFVTESSAAGNAWSTGVKTVNGGLAIHADGRRLTPIFALAKEQGKAVGLVTTATVTHATPASFVISNPDRNAEEQIAEQYLEFGAEVYLGGGQRFFDPAQRQDKKDMYAAFAARGYGVVRTREELLKSNASKLLGVFSRSHVPYEVDRRFQGVDVPSLAEMTRKALQILSARREGFVLQVEAGRVDHANHLNDPAATLWDILAGDEALEVLLNFVDQNPDTLLLIGADHATGAPALYGTGPSYLLSSAGIELLKEQKASLEFILARLGNQPTPEAVAELFRTAKGVALTPGEAQAVVAAITQKAYLPDAVVRGVQPANTLSWVMRQTRADQVDRPNIGWNSGQHTASPTLLAVYARGVRGGRMGLVDNTYTFTLMTQALGIRFQNPVMSEEEALEILSKRAAPQGNHPEDALAWV</sequence>
<keyword evidence="1" id="KW-0597">Phosphoprotein</keyword>
<feature type="binding site" evidence="3">
    <location>
        <position position="146"/>
    </location>
    <ligand>
        <name>Mg(2+)</name>
        <dbReference type="ChEBI" id="CHEBI:18420"/>
    </ligand>
</feature>
<dbReference type="SUPFAM" id="SSF53649">
    <property type="entry name" value="Alkaline phosphatase-like"/>
    <property type="match status" value="1"/>
</dbReference>
<dbReference type="CDD" id="cd16012">
    <property type="entry name" value="ALP"/>
    <property type="match status" value="1"/>
</dbReference>
<keyword evidence="5" id="KW-0732">Signal</keyword>
<dbReference type="Gene3D" id="1.10.1200.140">
    <property type="entry name" value="Alkaline phosphatase, crown domain"/>
    <property type="match status" value="1"/>
</dbReference>
<feature type="binding site" evidence="3">
    <location>
        <position position="270"/>
    </location>
    <ligand>
        <name>Mg(2+)</name>
        <dbReference type="ChEBI" id="CHEBI:18420"/>
    </ligand>
</feature>
<dbReference type="AlphaFoldDB" id="E8PNE8"/>
<reference evidence="6 7" key="2">
    <citation type="journal article" date="2011" name="BMC Genomics">
        <title>Sequence of the hyperplastic genome of the naturally competent Thermus scotoductus SA-01.</title>
        <authorList>
            <person name="Gounder K."/>
            <person name="Brzuszkiewicz E."/>
            <person name="Liesegang H."/>
            <person name="Wollherr A."/>
            <person name="Daniel R."/>
            <person name="Gottschalk G."/>
            <person name="Reva O."/>
            <person name="Kumwenda B."/>
            <person name="Srivastava M."/>
            <person name="Bricio C."/>
            <person name="Berenguer J."/>
            <person name="van Heerden E."/>
            <person name="Litthauer D."/>
        </authorList>
    </citation>
    <scope>NUCLEOTIDE SEQUENCE [LARGE SCALE GENOMIC DNA]</scope>
    <source>
        <strain evidence="7">ATCC 700910 / SA-01</strain>
    </source>
</reference>
<dbReference type="PANTHER" id="PTHR11596">
    <property type="entry name" value="ALKALINE PHOSPHATASE"/>
    <property type="match status" value="1"/>
</dbReference>
<feature type="binding site" evidence="3">
    <location>
        <position position="317"/>
    </location>
    <ligand>
        <name>Zn(2+)</name>
        <dbReference type="ChEBI" id="CHEBI:29105"/>
        <label>2</label>
    </ligand>
</feature>
<keyword evidence="3" id="KW-0862">Zinc</keyword>
<feature type="chain" id="PRO_5003225808" evidence="5">
    <location>
        <begin position="29"/>
        <end position="504"/>
    </location>
</feature>
<feature type="binding site" evidence="3">
    <location>
        <position position="318"/>
    </location>
    <ligand>
        <name>Zn(2+)</name>
        <dbReference type="ChEBI" id="CHEBI:29105"/>
        <label>2</label>
    </ligand>
</feature>
<dbReference type="Gene3D" id="3.40.720.10">
    <property type="entry name" value="Alkaline Phosphatase, subunit A"/>
    <property type="match status" value="1"/>
</dbReference>